<accession>A0A4R1KTS1</accession>
<evidence type="ECO:0000313" key="2">
    <source>
        <dbReference type="Proteomes" id="UP000295714"/>
    </source>
</evidence>
<gene>
    <name evidence="1" type="ORF">DFQ05_1706</name>
</gene>
<evidence type="ECO:0000313" key="1">
    <source>
        <dbReference type="EMBL" id="TCK67923.1"/>
    </source>
</evidence>
<protein>
    <submittedName>
        <fullName evidence="1">Uncharacterized protein</fullName>
    </submittedName>
</protein>
<dbReference type="AlphaFoldDB" id="A0A4R1KTS1"/>
<reference evidence="1 2" key="1">
    <citation type="journal article" date="2015" name="Stand. Genomic Sci.">
        <title>Genomic Encyclopedia of Bacterial and Archaeal Type Strains, Phase III: the genomes of soil and plant-associated and newly described type strains.</title>
        <authorList>
            <person name="Whitman W.B."/>
            <person name="Woyke T."/>
            <person name="Klenk H.P."/>
            <person name="Zhou Y."/>
            <person name="Lilburn T.G."/>
            <person name="Beck B.J."/>
            <person name="De Vos P."/>
            <person name="Vandamme P."/>
            <person name="Eisen J.A."/>
            <person name="Garrity G."/>
            <person name="Hugenholtz P."/>
            <person name="Kyrpides N.C."/>
        </authorList>
    </citation>
    <scope>NUCLEOTIDE SEQUENCE [LARGE SCALE GENOMIC DNA]</scope>
    <source>
        <strain evidence="1 2">CECT 8445</strain>
    </source>
</reference>
<name>A0A4R1KTS1_9FLAO</name>
<proteinExistence type="predicted"/>
<dbReference type="Proteomes" id="UP000295714">
    <property type="component" value="Unassembled WGS sequence"/>
</dbReference>
<dbReference type="EMBL" id="SMGI01000002">
    <property type="protein sequence ID" value="TCK67923.1"/>
    <property type="molecule type" value="Genomic_DNA"/>
</dbReference>
<sequence>MKNYFPSKRRATEYLNNLVQNEKITTREVSNTCRRTSRES</sequence>
<comment type="caution">
    <text evidence="1">The sequence shown here is derived from an EMBL/GenBank/DDBJ whole genome shotgun (WGS) entry which is preliminary data.</text>
</comment>
<keyword evidence="2" id="KW-1185">Reference proteome</keyword>
<organism evidence="1 2">
    <name type="scientific">Winogradskyella wandonensis</name>
    <dbReference type="NCBI Taxonomy" id="1442586"/>
    <lineage>
        <taxon>Bacteria</taxon>
        <taxon>Pseudomonadati</taxon>
        <taxon>Bacteroidota</taxon>
        <taxon>Flavobacteriia</taxon>
        <taxon>Flavobacteriales</taxon>
        <taxon>Flavobacteriaceae</taxon>
        <taxon>Winogradskyella</taxon>
    </lineage>
</organism>